<evidence type="ECO:0000256" key="5">
    <source>
        <dbReference type="ARBA" id="ARBA00011995"/>
    </source>
</evidence>
<keyword evidence="11" id="KW-0585">Phenylalanine catabolism</keyword>
<dbReference type="Gene3D" id="1.10.800.10">
    <property type="entry name" value="Aromatic amino acid hydroxylase"/>
    <property type="match status" value="1"/>
</dbReference>
<dbReference type="InterPro" id="IPR036951">
    <property type="entry name" value="ArAA_hydroxylase_sf"/>
</dbReference>
<comment type="caution">
    <text evidence="14">The sequence shown here is derived from an EMBL/GenBank/DDBJ whole genome shotgun (WGS) entry which is preliminary data.</text>
</comment>
<dbReference type="EMBL" id="BAABHA010000007">
    <property type="protein sequence ID" value="GAA4382839.1"/>
    <property type="molecule type" value="Genomic_DNA"/>
</dbReference>
<evidence type="ECO:0000256" key="8">
    <source>
        <dbReference type="ARBA" id="ARBA00023002"/>
    </source>
</evidence>
<dbReference type="PROSITE" id="PS00367">
    <property type="entry name" value="BH4_AAA_HYDROXYL_1"/>
    <property type="match status" value="1"/>
</dbReference>
<dbReference type="InterPro" id="IPR001273">
    <property type="entry name" value="ArAA_hydroxylase"/>
</dbReference>
<sequence>MSALQQHYDQYTAEDFQVWKLLFERQLQALPGRAAPEFMEGLARIGFTADRIPDFRETNQVLRRLTGWELVAVPGIVDDALFFGLLAAKKFPATTWLRKLSELDYLEEPDMFHDVFGHVPLLTNPQFCSFLHQLGHIGTLHASDANAVELLARLYWFTVEFGLMHDPGSGEARIYGAGILSSAGETRFSLSAEPTRQPFDINKVLDTAFRKDVFQTTYFVLDSFEQLAPTLPQVQRRLREVACLAEPAA</sequence>
<protein>
    <recommendedName>
        <fullName evidence="6">Phenylalanine-4-hydroxylase</fullName>
        <ecNumber evidence="5">1.14.16.1</ecNumber>
    </recommendedName>
    <alternativeName>
        <fullName evidence="12">Phe-4-monooxygenase</fullName>
    </alternativeName>
</protein>
<dbReference type="PANTHER" id="PTHR11473:SF24">
    <property type="entry name" value="PHENYLALANINE-4-HYDROXYLASE"/>
    <property type="match status" value="1"/>
</dbReference>
<accession>A0ABP8J0S4</accession>
<keyword evidence="8" id="KW-0560">Oxidoreductase</keyword>
<organism evidence="14 15">
    <name type="scientific">Hymenobacter koreensis</name>
    <dbReference type="NCBI Taxonomy" id="1084523"/>
    <lineage>
        <taxon>Bacteria</taxon>
        <taxon>Pseudomonadati</taxon>
        <taxon>Bacteroidota</taxon>
        <taxon>Cytophagia</taxon>
        <taxon>Cytophagales</taxon>
        <taxon>Hymenobacteraceae</taxon>
        <taxon>Hymenobacter</taxon>
    </lineage>
</organism>
<comment type="similarity">
    <text evidence="4">Belongs to the biopterin-dependent aromatic amino acid hydroxylase family.</text>
</comment>
<keyword evidence="9" id="KW-0408">Iron</keyword>
<dbReference type="NCBIfam" id="NF008877">
    <property type="entry name" value="PRK11913.1-2"/>
    <property type="match status" value="1"/>
</dbReference>
<name>A0ABP8J0S4_9BACT</name>
<dbReference type="InterPro" id="IPR019774">
    <property type="entry name" value="Aromatic-AA_hydroxylase_C"/>
</dbReference>
<dbReference type="RefSeq" id="WP_345224409.1">
    <property type="nucleotide sequence ID" value="NZ_BAABHA010000007.1"/>
</dbReference>
<evidence type="ECO:0000256" key="7">
    <source>
        <dbReference type="ARBA" id="ARBA00022723"/>
    </source>
</evidence>
<keyword evidence="7" id="KW-0479">Metal-binding</keyword>
<evidence type="ECO:0000259" key="13">
    <source>
        <dbReference type="PROSITE" id="PS51410"/>
    </source>
</evidence>
<evidence type="ECO:0000256" key="11">
    <source>
        <dbReference type="ARBA" id="ARBA00023232"/>
    </source>
</evidence>
<evidence type="ECO:0000256" key="2">
    <source>
        <dbReference type="ARBA" id="ARBA00001954"/>
    </source>
</evidence>
<dbReference type="NCBIfam" id="TIGR01267">
    <property type="entry name" value="Phe4hydrox_mono"/>
    <property type="match status" value="1"/>
</dbReference>
<evidence type="ECO:0000256" key="3">
    <source>
        <dbReference type="ARBA" id="ARBA00005088"/>
    </source>
</evidence>
<comment type="pathway">
    <text evidence="3">Amino-acid degradation; L-phenylalanine degradation; acetoacetate and fumarate from L-phenylalanine: step 1/6.</text>
</comment>
<keyword evidence="10" id="KW-0503">Monooxygenase</keyword>
<evidence type="ECO:0000313" key="14">
    <source>
        <dbReference type="EMBL" id="GAA4382839.1"/>
    </source>
</evidence>
<dbReference type="Proteomes" id="UP001500454">
    <property type="component" value="Unassembled WGS sequence"/>
</dbReference>
<dbReference type="Pfam" id="PF00351">
    <property type="entry name" value="Biopterin_H"/>
    <property type="match status" value="1"/>
</dbReference>
<evidence type="ECO:0000256" key="1">
    <source>
        <dbReference type="ARBA" id="ARBA00001060"/>
    </source>
</evidence>
<gene>
    <name evidence="14" type="primary">phhA_2</name>
    <name evidence="14" type="ORF">GCM10023186_23510</name>
</gene>
<evidence type="ECO:0000313" key="15">
    <source>
        <dbReference type="Proteomes" id="UP001500454"/>
    </source>
</evidence>
<dbReference type="PRINTS" id="PR00372">
    <property type="entry name" value="FYWHYDRXLASE"/>
</dbReference>
<dbReference type="PANTHER" id="PTHR11473">
    <property type="entry name" value="AROMATIC AMINO ACID HYDROXYLASE"/>
    <property type="match status" value="1"/>
</dbReference>
<dbReference type="CDD" id="cd00361">
    <property type="entry name" value="arom_aa_hydroxylase"/>
    <property type="match status" value="1"/>
</dbReference>
<feature type="domain" description="Biopterin-dependent aromatic amino acid hydroxylase family profile" evidence="13">
    <location>
        <begin position="1"/>
        <end position="249"/>
    </location>
</feature>
<evidence type="ECO:0000256" key="6">
    <source>
        <dbReference type="ARBA" id="ARBA00020276"/>
    </source>
</evidence>
<dbReference type="InterPro" id="IPR005960">
    <property type="entry name" value="Phe-4-hydroxylase_mono"/>
</dbReference>
<dbReference type="EC" id="1.14.16.1" evidence="5"/>
<comment type="catalytic activity">
    <reaction evidence="1">
        <text>(6R)-L-erythro-5,6,7,8-tetrahydrobiopterin + L-phenylalanine + O2 = (4aS,6R)-4a-hydroxy-L-erythro-5,6,7,8-tetrahydrobiopterin + L-tyrosine</text>
        <dbReference type="Rhea" id="RHEA:20273"/>
        <dbReference type="ChEBI" id="CHEBI:15379"/>
        <dbReference type="ChEBI" id="CHEBI:15642"/>
        <dbReference type="ChEBI" id="CHEBI:58095"/>
        <dbReference type="ChEBI" id="CHEBI:58315"/>
        <dbReference type="ChEBI" id="CHEBI:59560"/>
        <dbReference type="EC" id="1.14.16.1"/>
    </reaction>
</comment>
<evidence type="ECO:0000256" key="4">
    <source>
        <dbReference type="ARBA" id="ARBA00009712"/>
    </source>
</evidence>
<proteinExistence type="inferred from homology"/>
<dbReference type="InterPro" id="IPR018301">
    <property type="entry name" value="ArAA_hydroxylase_Fe/CU_BS"/>
</dbReference>
<evidence type="ECO:0000256" key="12">
    <source>
        <dbReference type="ARBA" id="ARBA00029922"/>
    </source>
</evidence>
<comment type="cofactor">
    <cofactor evidence="2">
        <name>Fe(2+)</name>
        <dbReference type="ChEBI" id="CHEBI:29033"/>
    </cofactor>
</comment>
<evidence type="ECO:0000256" key="10">
    <source>
        <dbReference type="ARBA" id="ARBA00023033"/>
    </source>
</evidence>
<dbReference type="SUPFAM" id="SSF56534">
    <property type="entry name" value="Aromatic aminoacid monoxygenases, catalytic and oligomerization domains"/>
    <property type="match status" value="1"/>
</dbReference>
<dbReference type="PROSITE" id="PS51410">
    <property type="entry name" value="BH4_AAA_HYDROXYL_2"/>
    <property type="match status" value="1"/>
</dbReference>
<evidence type="ECO:0000256" key="9">
    <source>
        <dbReference type="ARBA" id="ARBA00023004"/>
    </source>
</evidence>
<reference evidence="15" key="1">
    <citation type="journal article" date="2019" name="Int. J. Syst. Evol. Microbiol.">
        <title>The Global Catalogue of Microorganisms (GCM) 10K type strain sequencing project: providing services to taxonomists for standard genome sequencing and annotation.</title>
        <authorList>
            <consortium name="The Broad Institute Genomics Platform"/>
            <consortium name="The Broad Institute Genome Sequencing Center for Infectious Disease"/>
            <person name="Wu L."/>
            <person name="Ma J."/>
        </authorList>
    </citation>
    <scope>NUCLEOTIDE SEQUENCE [LARGE SCALE GENOMIC DNA]</scope>
    <source>
        <strain evidence="15">JCM 17924</strain>
    </source>
</reference>
<keyword evidence="15" id="KW-1185">Reference proteome</keyword>
<dbReference type="InterPro" id="IPR036329">
    <property type="entry name" value="Aro-AA_hydroxylase_C_sf"/>
</dbReference>